<evidence type="ECO:0000313" key="7">
    <source>
        <dbReference type="EMBL" id="MCG2621222.1"/>
    </source>
</evidence>
<evidence type="ECO:0000256" key="5">
    <source>
        <dbReference type="ARBA" id="ARBA00022970"/>
    </source>
</evidence>
<dbReference type="InterPro" id="IPR017871">
    <property type="entry name" value="ABC_transporter-like_CS"/>
</dbReference>
<evidence type="ECO:0000256" key="1">
    <source>
        <dbReference type="ARBA" id="ARBA00005417"/>
    </source>
</evidence>
<dbReference type="CDD" id="cd03224">
    <property type="entry name" value="ABC_TM1139_LivF_branched"/>
    <property type="match status" value="1"/>
</dbReference>
<gene>
    <name evidence="7" type="ORF">LVY72_04755</name>
</gene>
<keyword evidence="2" id="KW-0813">Transport</keyword>
<keyword evidence="3" id="KW-0547">Nucleotide-binding</keyword>
<dbReference type="InterPro" id="IPR027417">
    <property type="entry name" value="P-loop_NTPase"/>
</dbReference>
<dbReference type="Proteomes" id="UP001165368">
    <property type="component" value="Unassembled WGS sequence"/>
</dbReference>
<keyword evidence="4 7" id="KW-0067">ATP-binding</keyword>
<accession>A0ABS9L3E8</accession>
<keyword evidence="8" id="KW-1185">Reference proteome</keyword>
<organism evidence="7 8">
    <name type="scientific">Arthrobacter hankyongi</name>
    <dbReference type="NCBI Taxonomy" id="2904801"/>
    <lineage>
        <taxon>Bacteria</taxon>
        <taxon>Bacillati</taxon>
        <taxon>Actinomycetota</taxon>
        <taxon>Actinomycetes</taxon>
        <taxon>Micrococcales</taxon>
        <taxon>Micrococcaceae</taxon>
        <taxon>Arthrobacter</taxon>
    </lineage>
</organism>
<dbReference type="GO" id="GO:0005524">
    <property type="term" value="F:ATP binding"/>
    <property type="evidence" value="ECO:0007669"/>
    <property type="project" value="UniProtKB-KW"/>
</dbReference>
<dbReference type="RefSeq" id="WP_237818328.1">
    <property type="nucleotide sequence ID" value="NZ_JAKLTQ010000002.1"/>
</dbReference>
<dbReference type="InterPro" id="IPR003439">
    <property type="entry name" value="ABC_transporter-like_ATP-bd"/>
</dbReference>
<dbReference type="SMART" id="SM00382">
    <property type="entry name" value="AAA"/>
    <property type="match status" value="1"/>
</dbReference>
<dbReference type="InterPro" id="IPR052156">
    <property type="entry name" value="BCAA_Transport_ATP-bd_LivF"/>
</dbReference>
<protein>
    <submittedName>
        <fullName evidence="7">ABC transporter ATP-binding protein</fullName>
    </submittedName>
</protein>
<dbReference type="PANTHER" id="PTHR43820">
    <property type="entry name" value="HIGH-AFFINITY BRANCHED-CHAIN AMINO ACID TRANSPORT ATP-BINDING PROTEIN LIVF"/>
    <property type="match status" value="1"/>
</dbReference>
<dbReference type="Pfam" id="PF00005">
    <property type="entry name" value="ABC_tran"/>
    <property type="match status" value="1"/>
</dbReference>
<comment type="similarity">
    <text evidence="1">Belongs to the ABC transporter superfamily.</text>
</comment>
<keyword evidence="5" id="KW-0029">Amino-acid transport</keyword>
<dbReference type="EMBL" id="JAKLTQ010000002">
    <property type="protein sequence ID" value="MCG2621222.1"/>
    <property type="molecule type" value="Genomic_DNA"/>
</dbReference>
<proteinExistence type="inferred from homology"/>
<sequence length="244" mass="25771">MTAQHPLLEVSSIAGGYGDITVVRDVSFTASAGRITAILGRNGAGKTTSLRMVSGLNPISAGSIRLGGKDVGRLAPHARTAKGIAYVQEGKRIFRQRSVQENLMLGSYPLRIPRSQVMKKVEEAFDRFPALAKKRDVAAGLLSGGQQQMLAIAQALAPGPKVLMLDEPTTGLAPAIVGELFDLITRLRDEGLAVVLVEQAVDFCLSIADEAVVLNLGQVVYRGDAKSASTRGAVEATYMGVELA</sequence>
<dbReference type="Gene3D" id="3.40.50.300">
    <property type="entry name" value="P-loop containing nucleotide triphosphate hydrolases"/>
    <property type="match status" value="1"/>
</dbReference>
<dbReference type="PROSITE" id="PS50893">
    <property type="entry name" value="ABC_TRANSPORTER_2"/>
    <property type="match status" value="1"/>
</dbReference>
<dbReference type="PROSITE" id="PS00211">
    <property type="entry name" value="ABC_TRANSPORTER_1"/>
    <property type="match status" value="1"/>
</dbReference>
<evidence type="ECO:0000256" key="4">
    <source>
        <dbReference type="ARBA" id="ARBA00022840"/>
    </source>
</evidence>
<dbReference type="SUPFAM" id="SSF52540">
    <property type="entry name" value="P-loop containing nucleoside triphosphate hydrolases"/>
    <property type="match status" value="1"/>
</dbReference>
<comment type="caution">
    <text evidence="7">The sequence shown here is derived from an EMBL/GenBank/DDBJ whole genome shotgun (WGS) entry which is preliminary data.</text>
</comment>
<reference evidence="7" key="1">
    <citation type="submission" date="2022-01" db="EMBL/GenBank/DDBJ databases">
        <authorList>
            <person name="Jo J.-H."/>
            <person name="Im W.-T."/>
        </authorList>
    </citation>
    <scope>NUCLEOTIDE SEQUENCE</scope>
    <source>
        <strain evidence="7">I2-34</strain>
    </source>
</reference>
<evidence type="ECO:0000259" key="6">
    <source>
        <dbReference type="PROSITE" id="PS50893"/>
    </source>
</evidence>
<feature type="domain" description="ABC transporter" evidence="6">
    <location>
        <begin position="8"/>
        <end position="241"/>
    </location>
</feature>
<evidence type="ECO:0000256" key="2">
    <source>
        <dbReference type="ARBA" id="ARBA00022448"/>
    </source>
</evidence>
<evidence type="ECO:0000313" key="8">
    <source>
        <dbReference type="Proteomes" id="UP001165368"/>
    </source>
</evidence>
<evidence type="ECO:0000256" key="3">
    <source>
        <dbReference type="ARBA" id="ARBA00022741"/>
    </source>
</evidence>
<dbReference type="PANTHER" id="PTHR43820:SF4">
    <property type="entry name" value="HIGH-AFFINITY BRANCHED-CHAIN AMINO ACID TRANSPORT ATP-BINDING PROTEIN LIVF"/>
    <property type="match status" value="1"/>
</dbReference>
<dbReference type="InterPro" id="IPR003593">
    <property type="entry name" value="AAA+_ATPase"/>
</dbReference>
<name>A0ABS9L3E8_9MICC</name>